<proteinExistence type="predicted"/>
<sequence>MDSLRGSFHGELCRTSPFNSFVTIRCGAQDFVANTCPFAVIRGPTLVRWTSSIHCNIRNLKLCLLCQPTVKRLKQSRPSPLQRLYTTLHRTSDHCAGPPNATGLPLAIWLGAGAHIAGTAHLAYCKNRSWWGITILRTMDEPQLLSQSDCSNNVGLPVDHDTPSQIQRRDQSSIDVPCRCSVDCGYGR</sequence>
<protein>
    <submittedName>
        <fullName evidence="1">Uncharacterized protein</fullName>
    </submittedName>
</protein>
<dbReference type="Proteomes" id="UP000235371">
    <property type="component" value="Unassembled WGS sequence"/>
</dbReference>
<evidence type="ECO:0000313" key="2">
    <source>
        <dbReference type="Proteomes" id="UP000235371"/>
    </source>
</evidence>
<dbReference type="AlphaFoldDB" id="A0A2J6SM59"/>
<dbReference type="RefSeq" id="XP_024728757.1">
    <property type="nucleotide sequence ID" value="XM_024871308.1"/>
</dbReference>
<dbReference type="EMBL" id="KZ613912">
    <property type="protein sequence ID" value="PMD51853.1"/>
    <property type="molecule type" value="Genomic_DNA"/>
</dbReference>
<dbReference type="GeneID" id="36579390"/>
<gene>
    <name evidence="1" type="ORF">K444DRAFT_243879</name>
</gene>
<name>A0A2J6SM59_9HELO</name>
<organism evidence="1 2">
    <name type="scientific">Hyaloscypha bicolor E</name>
    <dbReference type="NCBI Taxonomy" id="1095630"/>
    <lineage>
        <taxon>Eukaryota</taxon>
        <taxon>Fungi</taxon>
        <taxon>Dikarya</taxon>
        <taxon>Ascomycota</taxon>
        <taxon>Pezizomycotina</taxon>
        <taxon>Leotiomycetes</taxon>
        <taxon>Helotiales</taxon>
        <taxon>Hyaloscyphaceae</taxon>
        <taxon>Hyaloscypha</taxon>
        <taxon>Hyaloscypha bicolor</taxon>
    </lineage>
</organism>
<dbReference type="InParanoid" id="A0A2J6SM59"/>
<reference evidence="1 2" key="1">
    <citation type="submission" date="2016-04" db="EMBL/GenBank/DDBJ databases">
        <title>A degradative enzymes factory behind the ericoid mycorrhizal symbiosis.</title>
        <authorList>
            <consortium name="DOE Joint Genome Institute"/>
            <person name="Martino E."/>
            <person name="Morin E."/>
            <person name="Grelet G."/>
            <person name="Kuo A."/>
            <person name="Kohler A."/>
            <person name="Daghino S."/>
            <person name="Barry K."/>
            <person name="Choi C."/>
            <person name="Cichocki N."/>
            <person name="Clum A."/>
            <person name="Copeland A."/>
            <person name="Hainaut M."/>
            <person name="Haridas S."/>
            <person name="Labutti K."/>
            <person name="Lindquist E."/>
            <person name="Lipzen A."/>
            <person name="Khouja H.-R."/>
            <person name="Murat C."/>
            <person name="Ohm R."/>
            <person name="Olson A."/>
            <person name="Spatafora J."/>
            <person name="Veneault-Fourrey C."/>
            <person name="Henrissat B."/>
            <person name="Grigoriev I."/>
            <person name="Martin F."/>
            <person name="Perotto S."/>
        </authorList>
    </citation>
    <scope>NUCLEOTIDE SEQUENCE [LARGE SCALE GENOMIC DNA]</scope>
    <source>
        <strain evidence="1 2">E</strain>
    </source>
</reference>
<keyword evidence="2" id="KW-1185">Reference proteome</keyword>
<evidence type="ECO:0000313" key="1">
    <source>
        <dbReference type="EMBL" id="PMD51853.1"/>
    </source>
</evidence>
<accession>A0A2J6SM59</accession>